<proteinExistence type="inferred from homology"/>
<dbReference type="GeneID" id="27351709"/>
<evidence type="ECO:0000256" key="4">
    <source>
        <dbReference type="ARBA" id="ARBA00023027"/>
    </source>
</evidence>
<evidence type="ECO:0000259" key="5">
    <source>
        <dbReference type="SMART" id="SM00822"/>
    </source>
</evidence>
<dbReference type="AlphaFoldDB" id="A0A0D2CEX7"/>
<keyword evidence="4" id="KW-0520">NAD</keyword>
<evidence type="ECO:0000313" key="7">
    <source>
        <dbReference type="Proteomes" id="UP000054466"/>
    </source>
</evidence>
<dbReference type="InterPro" id="IPR057326">
    <property type="entry name" value="KR_dom"/>
</dbReference>
<dbReference type="RefSeq" id="XP_016242315.1">
    <property type="nucleotide sequence ID" value="XM_016400047.1"/>
</dbReference>
<dbReference type="Pfam" id="PF13561">
    <property type="entry name" value="adh_short_C2"/>
    <property type="match status" value="1"/>
</dbReference>
<dbReference type="OrthoDB" id="1669814at2759"/>
<dbReference type="InterPro" id="IPR020904">
    <property type="entry name" value="Sc_DH/Rdtase_CS"/>
</dbReference>
<name>A0A0D2CEX7_9EURO</name>
<dbReference type="InterPro" id="IPR036291">
    <property type="entry name" value="NAD(P)-bd_dom_sf"/>
</dbReference>
<dbReference type="HOGENOM" id="CLU_010194_1_0_1"/>
<keyword evidence="3" id="KW-0560">Oxidoreductase</keyword>
<evidence type="ECO:0000256" key="2">
    <source>
        <dbReference type="ARBA" id="ARBA00022857"/>
    </source>
</evidence>
<dbReference type="PANTHER" id="PTHR24321:SF8">
    <property type="entry name" value="ESTRADIOL 17-BETA-DEHYDROGENASE 8-RELATED"/>
    <property type="match status" value="1"/>
</dbReference>
<evidence type="ECO:0000256" key="1">
    <source>
        <dbReference type="ARBA" id="ARBA00006484"/>
    </source>
</evidence>
<dbReference type="PROSITE" id="PS00061">
    <property type="entry name" value="ADH_SHORT"/>
    <property type="match status" value="1"/>
</dbReference>
<keyword evidence="2" id="KW-0521">NADP</keyword>
<sequence>MASFEGKVIAIIGASGIGLATAQILASRGATVSIADANPQVLDAALHSMTSGPDKRAHTAMVVDVRESKQVDAWMDKVIAEYGGLDGAVNLAGVIRENRPIRTETDEVWKLTMDVNATGIFNCLRAQLNHIRDGGSIVNASSVAGLTGLYGVASYAASKWAVIGLTKVASRENPTVRVNAIAPGTTATPMLKEMEQRQGHSQSVAPQVMKRQADPSEVAKVIVFLLSDESSFVTGAVYNVDGGWDP</sequence>
<feature type="domain" description="Ketoreductase" evidence="5">
    <location>
        <begin position="7"/>
        <end position="184"/>
    </location>
</feature>
<dbReference type="FunFam" id="3.40.50.720:FF:000084">
    <property type="entry name" value="Short-chain dehydrogenase reductase"/>
    <property type="match status" value="1"/>
</dbReference>
<dbReference type="Proteomes" id="UP000054466">
    <property type="component" value="Unassembled WGS sequence"/>
</dbReference>
<evidence type="ECO:0000313" key="6">
    <source>
        <dbReference type="EMBL" id="KIW22099.1"/>
    </source>
</evidence>
<organism evidence="6 7">
    <name type="scientific">Cladophialophora immunda</name>
    <dbReference type="NCBI Taxonomy" id="569365"/>
    <lineage>
        <taxon>Eukaryota</taxon>
        <taxon>Fungi</taxon>
        <taxon>Dikarya</taxon>
        <taxon>Ascomycota</taxon>
        <taxon>Pezizomycotina</taxon>
        <taxon>Eurotiomycetes</taxon>
        <taxon>Chaetothyriomycetidae</taxon>
        <taxon>Chaetothyriales</taxon>
        <taxon>Herpotrichiellaceae</taxon>
        <taxon>Cladophialophora</taxon>
    </lineage>
</organism>
<dbReference type="SMART" id="SM00822">
    <property type="entry name" value="PKS_KR"/>
    <property type="match status" value="1"/>
</dbReference>
<dbReference type="PRINTS" id="PR00081">
    <property type="entry name" value="GDHRDH"/>
</dbReference>
<reference evidence="6 7" key="1">
    <citation type="submission" date="2015-01" db="EMBL/GenBank/DDBJ databases">
        <title>The Genome Sequence of Cladophialophora immunda CBS83496.</title>
        <authorList>
            <consortium name="The Broad Institute Genomics Platform"/>
            <person name="Cuomo C."/>
            <person name="de Hoog S."/>
            <person name="Gorbushina A."/>
            <person name="Stielow B."/>
            <person name="Teixiera M."/>
            <person name="Abouelleil A."/>
            <person name="Chapman S.B."/>
            <person name="Priest M."/>
            <person name="Young S.K."/>
            <person name="Wortman J."/>
            <person name="Nusbaum C."/>
            <person name="Birren B."/>
        </authorList>
    </citation>
    <scope>NUCLEOTIDE SEQUENCE [LARGE SCALE GENOMIC DNA]</scope>
    <source>
        <strain evidence="6 7">CBS 83496</strain>
    </source>
</reference>
<dbReference type="PRINTS" id="PR00080">
    <property type="entry name" value="SDRFAMILY"/>
</dbReference>
<gene>
    <name evidence="6" type="ORF">PV07_12515</name>
</gene>
<dbReference type="EMBL" id="KN847049">
    <property type="protein sequence ID" value="KIW22099.1"/>
    <property type="molecule type" value="Genomic_DNA"/>
</dbReference>
<dbReference type="GO" id="GO:0016491">
    <property type="term" value="F:oxidoreductase activity"/>
    <property type="evidence" value="ECO:0007669"/>
    <property type="project" value="UniProtKB-KW"/>
</dbReference>
<dbReference type="Gene3D" id="3.40.50.720">
    <property type="entry name" value="NAD(P)-binding Rossmann-like Domain"/>
    <property type="match status" value="1"/>
</dbReference>
<dbReference type="InterPro" id="IPR002347">
    <property type="entry name" value="SDR_fam"/>
</dbReference>
<accession>A0A0D2CEX7</accession>
<evidence type="ECO:0000256" key="3">
    <source>
        <dbReference type="ARBA" id="ARBA00023002"/>
    </source>
</evidence>
<dbReference type="PANTHER" id="PTHR24321">
    <property type="entry name" value="DEHYDROGENASES, SHORT CHAIN"/>
    <property type="match status" value="1"/>
</dbReference>
<dbReference type="SUPFAM" id="SSF51735">
    <property type="entry name" value="NAD(P)-binding Rossmann-fold domains"/>
    <property type="match status" value="1"/>
</dbReference>
<protein>
    <recommendedName>
        <fullName evidence="5">Ketoreductase domain-containing protein</fullName>
    </recommendedName>
</protein>
<keyword evidence="7" id="KW-1185">Reference proteome</keyword>
<comment type="similarity">
    <text evidence="1">Belongs to the short-chain dehydrogenases/reductases (SDR) family.</text>
</comment>
<dbReference type="VEuPathDB" id="FungiDB:PV07_12515"/>
<dbReference type="STRING" id="569365.A0A0D2CEX7"/>